<reference evidence="3" key="1">
    <citation type="journal article" date="2017" name="Genome Biol.">
        <title>Comparative genomics reveals high biological diversity and specific adaptations in the industrially and medically important fungal genus Aspergillus.</title>
        <authorList>
            <person name="de Vries R.P."/>
            <person name="Riley R."/>
            <person name="Wiebenga A."/>
            <person name="Aguilar-Osorio G."/>
            <person name="Amillis S."/>
            <person name="Uchima C.A."/>
            <person name="Anderluh G."/>
            <person name="Asadollahi M."/>
            <person name="Askin M."/>
            <person name="Barry K."/>
            <person name="Battaglia E."/>
            <person name="Bayram O."/>
            <person name="Benocci T."/>
            <person name="Braus-Stromeyer S.A."/>
            <person name="Caldana C."/>
            <person name="Canovas D."/>
            <person name="Cerqueira G.C."/>
            <person name="Chen F."/>
            <person name="Chen W."/>
            <person name="Choi C."/>
            <person name="Clum A."/>
            <person name="Dos Santos R.A."/>
            <person name="Damasio A.R."/>
            <person name="Diallinas G."/>
            <person name="Emri T."/>
            <person name="Fekete E."/>
            <person name="Flipphi M."/>
            <person name="Freyberg S."/>
            <person name="Gallo A."/>
            <person name="Gournas C."/>
            <person name="Habgood R."/>
            <person name="Hainaut M."/>
            <person name="Harispe M.L."/>
            <person name="Henrissat B."/>
            <person name="Hilden K.S."/>
            <person name="Hope R."/>
            <person name="Hossain A."/>
            <person name="Karabika E."/>
            <person name="Karaffa L."/>
            <person name="Karanyi Z."/>
            <person name="Krasevec N."/>
            <person name="Kuo A."/>
            <person name="Kusch H."/>
            <person name="LaButti K."/>
            <person name="Lagendijk E.L."/>
            <person name="Lapidus A."/>
            <person name="Levasseur A."/>
            <person name="Lindquist E."/>
            <person name="Lipzen A."/>
            <person name="Logrieco A.F."/>
            <person name="MacCabe A."/>
            <person name="Maekelae M.R."/>
            <person name="Malavazi I."/>
            <person name="Melin P."/>
            <person name="Meyer V."/>
            <person name="Mielnichuk N."/>
            <person name="Miskei M."/>
            <person name="Molnar A.P."/>
            <person name="Mule G."/>
            <person name="Ngan C.Y."/>
            <person name="Orejas M."/>
            <person name="Orosz E."/>
            <person name="Ouedraogo J.P."/>
            <person name="Overkamp K.M."/>
            <person name="Park H.-S."/>
            <person name="Perrone G."/>
            <person name="Piumi F."/>
            <person name="Punt P.J."/>
            <person name="Ram A.F."/>
            <person name="Ramon A."/>
            <person name="Rauscher S."/>
            <person name="Record E."/>
            <person name="Riano-Pachon D.M."/>
            <person name="Robert V."/>
            <person name="Roehrig J."/>
            <person name="Ruller R."/>
            <person name="Salamov A."/>
            <person name="Salih N.S."/>
            <person name="Samson R.A."/>
            <person name="Sandor E."/>
            <person name="Sanguinetti M."/>
            <person name="Schuetze T."/>
            <person name="Sepcic K."/>
            <person name="Shelest E."/>
            <person name="Sherlock G."/>
            <person name="Sophianopoulou V."/>
            <person name="Squina F.M."/>
            <person name="Sun H."/>
            <person name="Susca A."/>
            <person name="Todd R.B."/>
            <person name="Tsang A."/>
            <person name="Unkles S.E."/>
            <person name="van de Wiele N."/>
            <person name="van Rossen-Uffink D."/>
            <person name="Oliveira J.V."/>
            <person name="Vesth T.C."/>
            <person name="Visser J."/>
            <person name="Yu J.-H."/>
            <person name="Zhou M."/>
            <person name="Andersen M.R."/>
            <person name="Archer D.B."/>
            <person name="Baker S.E."/>
            <person name="Benoit I."/>
            <person name="Brakhage A.A."/>
            <person name="Braus G.H."/>
            <person name="Fischer R."/>
            <person name="Frisvad J.C."/>
            <person name="Goldman G.H."/>
            <person name="Houbraken J."/>
            <person name="Oakley B."/>
            <person name="Pocsi I."/>
            <person name="Scazzocchio C."/>
            <person name="Seiboth B."/>
            <person name="vanKuyk P.A."/>
            <person name="Wortman J."/>
            <person name="Dyer P.S."/>
            <person name="Grigoriev I.V."/>
        </authorList>
    </citation>
    <scope>NUCLEOTIDE SEQUENCE [LARGE SCALE GENOMIC DNA]</scope>
    <source>
        <strain evidence="3">CBS 593.65</strain>
    </source>
</reference>
<evidence type="ECO:0000259" key="1">
    <source>
        <dbReference type="Pfam" id="PF24494"/>
    </source>
</evidence>
<protein>
    <recommendedName>
        <fullName evidence="1">DUF7587 domain-containing protein</fullName>
    </recommendedName>
</protein>
<evidence type="ECO:0000313" key="2">
    <source>
        <dbReference type="EMBL" id="OJJ52465.1"/>
    </source>
</evidence>
<dbReference type="GeneID" id="63769208"/>
<keyword evidence="3" id="KW-1185">Reference proteome</keyword>
<dbReference type="EMBL" id="KV878601">
    <property type="protein sequence ID" value="OJJ52465.1"/>
    <property type="molecule type" value="Genomic_DNA"/>
</dbReference>
<name>A0A1L9SZ73_9EURO</name>
<sequence>MDTITEGIRTTHLGDGPEMPDQLIFNPQGNSILDLGALYNIPRYLFRIVSPLSDGRMDSTWVRSQAACQNTRSSREDVFSASNNNRQTEIASTLNLHLRWWPKGELQDNFVSWTSSLLFAIQYIYYRHQHPRDASSLDDIDLYVIDTTQFPPGTFLRDLDLIKAFVPFDTPQEKNLKHLLTLREKPDFYFGEYLSQGSLKIEGKCQRISAATLFENDALYRLQPEFGAISNPPPGAKVVWVKEVNRLRDSLYQQQGRLSMQEMSNRLEAVGELSGHFPPGWQFPLAIYFAGLISHDSVTEDKEIGSDNVFFAYFRSSSFYGEHKQFSPRDLRFVAPESMPELQRVEELVREINKDSRLRVALGRLQRAETAIQKVRIRSAFSILGDSLSVSDSNTVLARAGNDVLSKVDNIRQLCDQLVQALKPNNEQSA</sequence>
<evidence type="ECO:0000313" key="3">
    <source>
        <dbReference type="Proteomes" id="UP000184356"/>
    </source>
</evidence>
<feature type="domain" description="DUF7587" evidence="1">
    <location>
        <begin position="41"/>
        <end position="164"/>
    </location>
</feature>
<organism evidence="2 3">
    <name type="scientific">Aspergillus sydowii CBS 593.65</name>
    <dbReference type="NCBI Taxonomy" id="1036612"/>
    <lineage>
        <taxon>Eukaryota</taxon>
        <taxon>Fungi</taxon>
        <taxon>Dikarya</taxon>
        <taxon>Ascomycota</taxon>
        <taxon>Pezizomycotina</taxon>
        <taxon>Eurotiomycetes</taxon>
        <taxon>Eurotiomycetidae</taxon>
        <taxon>Eurotiales</taxon>
        <taxon>Aspergillaceae</taxon>
        <taxon>Aspergillus</taxon>
        <taxon>Aspergillus subgen. Nidulantes</taxon>
    </lineage>
</organism>
<dbReference type="STRING" id="1036612.A0A1L9SZ73"/>
<proteinExistence type="predicted"/>
<dbReference type="Proteomes" id="UP000184356">
    <property type="component" value="Unassembled WGS sequence"/>
</dbReference>
<dbReference type="VEuPathDB" id="FungiDB:ASPSYDRAFT_95562"/>
<accession>A0A1L9SZ73</accession>
<dbReference type="InterPro" id="IPR056009">
    <property type="entry name" value="DUF7587"/>
</dbReference>
<dbReference type="Pfam" id="PF24494">
    <property type="entry name" value="DUF7587"/>
    <property type="match status" value="1"/>
</dbReference>
<dbReference type="RefSeq" id="XP_040696271.1">
    <property type="nucleotide sequence ID" value="XM_040853135.1"/>
</dbReference>
<dbReference type="OrthoDB" id="4152607at2759"/>
<gene>
    <name evidence="2" type="ORF">ASPSYDRAFT_95562</name>
</gene>
<dbReference type="AlphaFoldDB" id="A0A1L9SZ73"/>